<dbReference type="PANTHER" id="PTHR43289">
    <property type="entry name" value="MITOGEN-ACTIVATED PROTEIN KINASE KINASE KINASE 20-RELATED"/>
    <property type="match status" value="1"/>
</dbReference>
<evidence type="ECO:0000256" key="2">
    <source>
        <dbReference type="ARBA" id="ARBA00022741"/>
    </source>
</evidence>
<dbReference type="InterPro" id="IPR017441">
    <property type="entry name" value="Protein_kinase_ATP_BS"/>
</dbReference>
<evidence type="ECO:0000313" key="9">
    <source>
        <dbReference type="EMBL" id="MCT9002193.1"/>
    </source>
</evidence>
<keyword evidence="4 5" id="KW-0067">ATP-binding</keyword>
<dbReference type="InterPro" id="IPR000719">
    <property type="entry name" value="Prot_kinase_dom"/>
</dbReference>
<evidence type="ECO:0000259" key="8">
    <source>
        <dbReference type="PROSITE" id="PS50011"/>
    </source>
</evidence>
<gene>
    <name evidence="9" type="ORF">N4R40_07440</name>
</gene>
<dbReference type="PROSITE" id="PS00108">
    <property type="entry name" value="PROTEIN_KINASE_ST"/>
    <property type="match status" value="1"/>
</dbReference>
<protein>
    <submittedName>
        <fullName evidence="9">Serine/threonine protein kinase</fullName>
    </submittedName>
</protein>
<dbReference type="Gene3D" id="1.10.510.10">
    <property type="entry name" value="Transferase(Phosphotransferase) domain 1"/>
    <property type="match status" value="1"/>
</dbReference>
<evidence type="ECO:0000256" key="7">
    <source>
        <dbReference type="SAM" id="Phobius"/>
    </source>
</evidence>
<keyword evidence="3 9" id="KW-0418">Kinase</keyword>
<dbReference type="SUPFAM" id="SSF56112">
    <property type="entry name" value="Protein kinase-like (PK-like)"/>
    <property type="match status" value="1"/>
</dbReference>
<comment type="caution">
    <text evidence="9">The sequence shown here is derived from an EMBL/GenBank/DDBJ whole genome shotgun (WGS) entry which is preliminary data.</text>
</comment>
<keyword evidence="1" id="KW-0808">Transferase</keyword>
<dbReference type="EMBL" id="JAODOR010000008">
    <property type="protein sequence ID" value="MCT9002193.1"/>
    <property type="molecule type" value="Genomic_DNA"/>
</dbReference>
<dbReference type="Proteomes" id="UP001300496">
    <property type="component" value="Unassembled WGS sequence"/>
</dbReference>
<evidence type="ECO:0000256" key="1">
    <source>
        <dbReference type="ARBA" id="ARBA00022679"/>
    </source>
</evidence>
<keyword evidence="2 5" id="KW-0547">Nucleotide-binding</keyword>
<dbReference type="PROSITE" id="PS00107">
    <property type="entry name" value="PROTEIN_KINASE_ATP"/>
    <property type="match status" value="1"/>
</dbReference>
<accession>A0ABT2PC82</accession>
<feature type="binding site" evidence="5">
    <location>
        <position position="54"/>
    </location>
    <ligand>
        <name>ATP</name>
        <dbReference type="ChEBI" id="CHEBI:30616"/>
    </ligand>
</feature>
<evidence type="ECO:0000256" key="3">
    <source>
        <dbReference type="ARBA" id="ARBA00022777"/>
    </source>
</evidence>
<evidence type="ECO:0000313" key="10">
    <source>
        <dbReference type="Proteomes" id="UP001300496"/>
    </source>
</evidence>
<evidence type="ECO:0000256" key="4">
    <source>
        <dbReference type="ARBA" id="ARBA00022840"/>
    </source>
</evidence>
<dbReference type="Pfam" id="PF00069">
    <property type="entry name" value="Pkinase"/>
    <property type="match status" value="1"/>
</dbReference>
<feature type="region of interest" description="Disordered" evidence="6">
    <location>
        <begin position="1"/>
        <end position="21"/>
    </location>
</feature>
<keyword evidence="10" id="KW-1185">Reference proteome</keyword>
<dbReference type="CDD" id="cd14014">
    <property type="entry name" value="STKc_PknB_like"/>
    <property type="match status" value="1"/>
</dbReference>
<name>A0ABT2PC82_9MICO</name>
<dbReference type="Gene3D" id="3.30.200.20">
    <property type="entry name" value="Phosphorylase Kinase, domain 1"/>
    <property type="match status" value="1"/>
</dbReference>
<evidence type="ECO:0000256" key="5">
    <source>
        <dbReference type="PROSITE-ProRule" id="PRU10141"/>
    </source>
</evidence>
<feature type="domain" description="Protein kinase" evidence="8">
    <location>
        <begin position="25"/>
        <end position="281"/>
    </location>
</feature>
<reference evidence="9 10" key="1">
    <citation type="journal article" date="2024" name="Int. J. Syst. Evol. Microbiol.">
        <title>Microbacterium memoriense sp. nov., a member of the Actinomycetota from marine beach sediment of the north coast of Portugal.</title>
        <authorList>
            <person name="Santos J.D.N.D."/>
            <person name="Klimek D."/>
            <person name="Calusinska M."/>
            <person name="Lobo-da-Cunha A."/>
            <person name="Catita J."/>
            <person name="Goncalves H."/>
            <person name="Gonzalez I."/>
            <person name="Lage O.M."/>
        </authorList>
    </citation>
    <scope>NUCLEOTIDE SEQUENCE [LARGE SCALE GENOMIC DNA]</scope>
    <source>
        <strain evidence="9 10">PMIC_1C1B</strain>
    </source>
</reference>
<keyword evidence="9" id="KW-0723">Serine/threonine-protein kinase</keyword>
<proteinExistence type="predicted"/>
<dbReference type="PROSITE" id="PS50011">
    <property type="entry name" value="PROTEIN_KINASE_DOM"/>
    <property type="match status" value="1"/>
</dbReference>
<keyword evidence="7" id="KW-0812">Transmembrane</keyword>
<dbReference type="GO" id="GO:0004674">
    <property type="term" value="F:protein serine/threonine kinase activity"/>
    <property type="evidence" value="ECO:0007669"/>
    <property type="project" value="UniProtKB-KW"/>
</dbReference>
<dbReference type="InterPro" id="IPR008271">
    <property type="entry name" value="Ser/Thr_kinase_AS"/>
</dbReference>
<keyword evidence="7" id="KW-1133">Transmembrane helix</keyword>
<dbReference type="RefSeq" id="WP_261606724.1">
    <property type="nucleotide sequence ID" value="NZ_JAODOR010000008.1"/>
</dbReference>
<sequence length="401" mass="41162">MTEGMEQSLPTAPVRPGGRRLGGRYILQSPIGEGGMGVVHLAQDELLGRTVAIKVFREGTADAARATSETRLLAGLNHPALVTLFDAHVEGPAPNYLVMEFVDGPTLAGRILRGPIPEDVVATVARDLADALHVVHAAGVVHRDIKPSNVLLRTSPVPGEEFRAKLADFGIAYLVDSTRLTTPGLLIGTAAYVSPEQVRGAAPTPAADIYALGLVLLESLTGVRAFAQKTPHEAALARLSQAPPVPAHLGSEWAALLTSMTAAEPADRPSALDVVVAVSGFGGSGGDAAAAAAPAATALAPAITIADGPVASDSGVSGPPVDHDGVTRVWEEPLSAAPGAPQPERARWLPFAVVAAILLAFAISGLIIWGSLAAPPAEPVLPSIEDPLGAHLDQLWDSVTP</sequence>
<organism evidence="9 10">
    <name type="scientific">Microbacterium memoriense</name>
    <dbReference type="NCBI Taxonomy" id="2978350"/>
    <lineage>
        <taxon>Bacteria</taxon>
        <taxon>Bacillati</taxon>
        <taxon>Actinomycetota</taxon>
        <taxon>Actinomycetes</taxon>
        <taxon>Micrococcales</taxon>
        <taxon>Microbacteriaceae</taxon>
        <taxon>Microbacterium</taxon>
    </lineage>
</organism>
<dbReference type="SMART" id="SM00220">
    <property type="entry name" value="S_TKc"/>
    <property type="match status" value="1"/>
</dbReference>
<dbReference type="InterPro" id="IPR011009">
    <property type="entry name" value="Kinase-like_dom_sf"/>
</dbReference>
<keyword evidence="7" id="KW-0472">Membrane</keyword>
<dbReference type="PANTHER" id="PTHR43289:SF34">
    <property type="entry name" value="SERINE_THREONINE-PROTEIN KINASE YBDM-RELATED"/>
    <property type="match status" value="1"/>
</dbReference>
<evidence type="ECO:0000256" key="6">
    <source>
        <dbReference type="SAM" id="MobiDB-lite"/>
    </source>
</evidence>
<feature type="transmembrane region" description="Helical" evidence="7">
    <location>
        <begin position="348"/>
        <end position="369"/>
    </location>
</feature>